<feature type="compositionally biased region" description="Low complexity" evidence="1">
    <location>
        <begin position="44"/>
        <end position="65"/>
    </location>
</feature>
<dbReference type="EMBL" id="GBRH01179044">
    <property type="protein sequence ID" value="JAE18852.1"/>
    <property type="molecule type" value="Transcribed_RNA"/>
</dbReference>
<name>A0A0A9G2W8_ARUDO</name>
<evidence type="ECO:0000256" key="1">
    <source>
        <dbReference type="SAM" id="MobiDB-lite"/>
    </source>
</evidence>
<feature type="region of interest" description="Disordered" evidence="1">
    <location>
        <begin position="1"/>
        <end position="65"/>
    </location>
</feature>
<organism evidence="2">
    <name type="scientific">Arundo donax</name>
    <name type="common">Giant reed</name>
    <name type="synonym">Donax arundinaceus</name>
    <dbReference type="NCBI Taxonomy" id="35708"/>
    <lineage>
        <taxon>Eukaryota</taxon>
        <taxon>Viridiplantae</taxon>
        <taxon>Streptophyta</taxon>
        <taxon>Embryophyta</taxon>
        <taxon>Tracheophyta</taxon>
        <taxon>Spermatophyta</taxon>
        <taxon>Magnoliopsida</taxon>
        <taxon>Liliopsida</taxon>
        <taxon>Poales</taxon>
        <taxon>Poaceae</taxon>
        <taxon>PACMAD clade</taxon>
        <taxon>Arundinoideae</taxon>
        <taxon>Arundineae</taxon>
        <taxon>Arundo</taxon>
    </lineage>
</organism>
<feature type="compositionally biased region" description="Low complexity" evidence="1">
    <location>
        <begin position="18"/>
        <end position="30"/>
    </location>
</feature>
<reference evidence="2" key="2">
    <citation type="journal article" date="2015" name="Data Brief">
        <title>Shoot transcriptome of the giant reed, Arundo donax.</title>
        <authorList>
            <person name="Barrero R.A."/>
            <person name="Guerrero F.D."/>
            <person name="Moolhuijzen P."/>
            <person name="Goolsby J.A."/>
            <person name="Tidwell J."/>
            <person name="Bellgard S.E."/>
            <person name="Bellgard M.I."/>
        </authorList>
    </citation>
    <scope>NUCLEOTIDE SEQUENCE</scope>
    <source>
        <tissue evidence="2">Shoot tissue taken approximately 20 cm above the soil surface</tissue>
    </source>
</reference>
<reference evidence="2" key="1">
    <citation type="submission" date="2014-09" db="EMBL/GenBank/DDBJ databases">
        <authorList>
            <person name="Magalhaes I.L.F."/>
            <person name="Oliveira U."/>
            <person name="Santos F.R."/>
            <person name="Vidigal T.H.D.A."/>
            <person name="Brescovit A.D."/>
            <person name="Santos A.J."/>
        </authorList>
    </citation>
    <scope>NUCLEOTIDE SEQUENCE</scope>
    <source>
        <tissue evidence="2">Shoot tissue taken approximately 20 cm above the soil surface</tissue>
    </source>
</reference>
<sequence length="65" mass="6675">MTRPPASRRWCARRRRSTGSSTSTSGTPSPVTGAASAPALTGRSTTAPACSSPTSRRASPRTSRA</sequence>
<proteinExistence type="predicted"/>
<dbReference type="AlphaFoldDB" id="A0A0A9G2W8"/>
<evidence type="ECO:0000313" key="2">
    <source>
        <dbReference type="EMBL" id="JAE18852.1"/>
    </source>
</evidence>
<protein>
    <submittedName>
        <fullName evidence="2">AGA2</fullName>
    </submittedName>
</protein>
<accession>A0A0A9G2W8</accession>